<sequence length="89" mass="10172">MRTDEQKKMLSEREEDDAREVELFILDVLSKHDLASVNPVASIVGLTNALLTVATRLDVEKESFFTLLQTGWDYYQETALDEENSGRVH</sequence>
<accession>A0A382J7B5</accession>
<reference evidence="1" key="1">
    <citation type="submission" date="2018-05" db="EMBL/GenBank/DDBJ databases">
        <authorList>
            <person name="Lanie J.A."/>
            <person name="Ng W.-L."/>
            <person name="Kazmierczak K.M."/>
            <person name="Andrzejewski T.M."/>
            <person name="Davidsen T.M."/>
            <person name="Wayne K.J."/>
            <person name="Tettelin H."/>
            <person name="Glass J.I."/>
            <person name="Rusch D."/>
            <person name="Podicherti R."/>
            <person name="Tsui H.-C.T."/>
            <person name="Winkler M.E."/>
        </authorList>
    </citation>
    <scope>NUCLEOTIDE SEQUENCE</scope>
</reference>
<dbReference type="AlphaFoldDB" id="A0A382J7B5"/>
<gene>
    <name evidence="1" type="ORF">METZ01_LOCUS260146</name>
</gene>
<organism evidence="1">
    <name type="scientific">marine metagenome</name>
    <dbReference type="NCBI Taxonomy" id="408172"/>
    <lineage>
        <taxon>unclassified sequences</taxon>
        <taxon>metagenomes</taxon>
        <taxon>ecological metagenomes</taxon>
    </lineage>
</organism>
<proteinExistence type="predicted"/>
<name>A0A382J7B5_9ZZZZ</name>
<protein>
    <submittedName>
        <fullName evidence="1">Uncharacterized protein</fullName>
    </submittedName>
</protein>
<dbReference type="EMBL" id="UINC01071980">
    <property type="protein sequence ID" value="SVC07292.1"/>
    <property type="molecule type" value="Genomic_DNA"/>
</dbReference>
<evidence type="ECO:0000313" key="1">
    <source>
        <dbReference type="EMBL" id="SVC07292.1"/>
    </source>
</evidence>